<evidence type="ECO:0000256" key="2">
    <source>
        <dbReference type="RuleBase" id="RU004135"/>
    </source>
</evidence>
<dbReference type="InterPro" id="IPR005761">
    <property type="entry name" value="UDP-N-AcMur-Glu-dNH2Pim_ligase"/>
</dbReference>
<dbReference type="Pfam" id="PF02875">
    <property type="entry name" value="Mur_ligase_C"/>
    <property type="match status" value="1"/>
</dbReference>
<comment type="caution">
    <text evidence="5">The sequence shown here is derived from an EMBL/GenBank/DDBJ whole genome shotgun (WGS) entry which is preliminary data.</text>
</comment>
<feature type="domain" description="Mur ligase C-terminal" evidence="3">
    <location>
        <begin position="227"/>
        <end position="352"/>
    </location>
</feature>
<comment type="subcellular location">
    <subcellularLocation>
        <location evidence="2">Cytoplasm</location>
    </subcellularLocation>
</comment>
<accession>A0A7C0V9H7</accession>
<dbReference type="GO" id="GO:0071555">
    <property type="term" value="P:cell wall organization"/>
    <property type="evidence" value="ECO:0007669"/>
    <property type="project" value="UniProtKB-KW"/>
</dbReference>
<dbReference type="SUPFAM" id="SSF53623">
    <property type="entry name" value="MurD-like peptide ligases, catalytic domain"/>
    <property type="match status" value="1"/>
</dbReference>
<dbReference type="Pfam" id="PF08245">
    <property type="entry name" value="Mur_ligase_M"/>
    <property type="match status" value="1"/>
</dbReference>
<dbReference type="PANTHER" id="PTHR23135">
    <property type="entry name" value="MUR LIGASE FAMILY MEMBER"/>
    <property type="match status" value="1"/>
</dbReference>
<proteinExistence type="inferred from homology"/>
<keyword evidence="2" id="KW-0131">Cell cycle</keyword>
<sequence length="384" mass="42109">PSEVIKVIGITGTNGKTTTAHLLKALIGRSVSITTTGYFINGEELPATNTTPDPITINSLMRKAIDLGISNAIIEVSSHASVQRRVDMIDFDFGIFTTLSRDHLDYHRSFEEYREAKAMFFKKLKKDAMAVINHDDPAGEYMIEKTEAKVVTYGITGGNIRGEILSSSEDGLEIRIDGLGHNFVVRSPMIGSHNTLNILGAVATALLMGIEEDRIIEGILKFKGVKGRMHPVNCGQPFRVYVDYAHTPDAMAKALSSAREITEGRIIVVFGAGGDRDKGKRPLMGRVASKLADTVIITSDNPRNEPPEDIIKEITLGIESGDYNVIVDRGEAIEHAISIAEKGDTVLILGKGHEEYQEIEGKRVYFSDLSHSKEVLKNHGFECE</sequence>
<dbReference type="GO" id="GO:0051301">
    <property type="term" value="P:cell division"/>
    <property type="evidence" value="ECO:0007669"/>
    <property type="project" value="UniProtKB-KW"/>
</dbReference>
<dbReference type="SUPFAM" id="SSF53244">
    <property type="entry name" value="MurD-like peptide ligases, peptide-binding domain"/>
    <property type="match status" value="1"/>
</dbReference>
<dbReference type="PANTHER" id="PTHR23135:SF4">
    <property type="entry name" value="UDP-N-ACETYLMURAMOYL-L-ALANYL-D-GLUTAMATE--2,6-DIAMINOPIMELATE LIGASE MURE HOMOLOG, CHLOROPLASTIC"/>
    <property type="match status" value="1"/>
</dbReference>
<dbReference type="InterPro" id="IPR004101">
    <property type="entry name" value="Mur_ligase_C"/>
</dbReference>
<gene>
    <name evidence="5" type="ORF">ENF18_00975</name>
</gene>
<protein>
    <submittedName>
        <fullName evidence="5">UDP-N-acetylmuramoyl-L-alanyl-D-glutamate--2, 6-diaminopimelate ligase</fullName>
        <ecNumber evidence="5">6.3.2.13</ecNumber>
    </submittedName>
</protein>
<evidence type="ECO:0000259" key="3">
    <source>
        <dbReference type="Pfam" id="PF02875"/>
    </source>
</evidence>
<keyword evidence="2" id="KW-0133">Cell shape</keyword>
<keyword evidence="2" id="KW-0961">Cell wall biogenesis/degradation</keyword>
<dbReference type="NCBIfam" id="TIGR01085">
    <property type="entry name" value="murE"/>
    <property type="match status" value="1"/>
</dbReference>
<dbReference type="Proteomes" id="UP000885847">
    <property type="component" value="Unassembled WGS sequence"/>
</dbReference>
<feature type="domain" description="Mur ligase central" evidence="4">
    <location>
        <begin position="10"/>
        <end position="205"/>
    </location>
</feature>
<dbReference type="UniPathway" id="UPA00219"/>
<dbReference type="Gene3D" id="3.90.190.20">
    <property type="entry name" value="Mur ligase, C-terminal domain"/>
    <property type="match status" value="1"/>
</dbReference>
<reference evidence="5" key="1">
    <citation type="journal article" date="2020" name="mSystems">
        <title>Genome- and Community-Level Interaction Insights into Carbon Utilization and Element Cycling Functions of Hydrothermarchaeota in Hydrothermal Sediment.</title>
        <authorList>
            <person name="Zhou Z."/>
            <person name="Liu Y."/>
            <person name="Xu W."/>
            <person name="Pan J."/>
            <person name="Luo Z.H."/>
            <person name="Li M."/>
        </authorList>
    </citation>
    <scope>NUCLEOTIDE SEQUENCE [LARGE SCALE GENOMIC DNA]</scope>
    <source>
        <strain evidence="5">HyVt-102</strain>
    </source>
</reference>
<evidence type="ECO:0000256" key="1">
    <source>
        <dbReference type="ARBA" id="ARBA00005898"/>
    </source>
</evidence>
<keyword evidence="5" id="KW-0436">Ligase</keyword>
<organism evidence="5">
    <name type="scientific">candidate division WOR-3 bacterium</name>
    <dbReference type="NCBI Taxonomy" id="2052148"/>
    <lineage>
        <taxon>Bacteria</taxon>
        <taxon>Bacteria division WOR-3</taxon>
    </lineage>
</organism>
<evidence type="ECO:0000313" key="5">
    <source>
        <dbReference type="EMBL" id="HDI82347.1"/>
    </source>
</evidence>
<dbReference type="InterPro" id="IPR036615">
    <property type="entry name" value="Mur_ligase_C_dom_sf"/>
</dbReference>
<comment type="similarity">
    <text evidence="1">Belongs to the MurCDEF family. MurE subfamily.</text>
</comment>
<evidence type="ECO:0000259" key="4">
    <source>
        <dbReference type="Pfam" id="PF08245"/>
    </source>
</evidence>
<comment type="pathway">
    <text evidence="2">Cell wall biogenesis; peptidoglycan biosynthesis.</text>
</comment>
<dbReference type="AlphaFoldDB" id="A0A7C0V9H7"/>
<dbReference type="InterPro" id="IPR013221">
    <property type="entry name" value="Mur_ligase_cen"/>
</dbReference>
<dbReference type="EMBL" id="DQWE01000043">
    <property type="protein sequence ID" value="HDI82347.1"/>
    <property type="molecule type" value="Genomic_DNA"/>
</dbReference>
<dbReference type="Gene3D" id="3.40.1190.10">
    <property type="entry name" value="Mur-like, catalytic domain"/>
    <property type="match status" value="1"/>
</dbReference>
<dbReference type="GO" id="GO:0008360">
    <property type="term" value="P:regulation of cell shape"/>
    <property type="evidence" value="ECO:0007669"/>
    <property type="project" value="UniProtKB-KW"/>
</dbReference>
<keyword evidence="2" id="KW-0573">Peptidoglycan synthesis</keyword>
<dbReference type="NCBIfam" id="NF001126">
    <property type="entry name" value="PRK00139.1-4"/>
    <property type="match status" value="1"/>
</dbReference>
<dbReference type="EC" id="6.3.2.13" evidence="5"/>
<dbReference type="GO" id="GO:0005524">
    <property type="term" value="F:ATP binding"/>
    <property type="evidence" value="ECO:0007669"/>
    <property type="project" value="InterPro"/>
</dbReference>
<dbReference type="GO" id="GO:0005737">
    <property type="term" value="C:cytoplasm"/>
    <property type="evidence" value="ECO:0007669"/>
    <property type="project" value="UniProtKB-SubCell"/>
</dbReference>
<keyword evidence="2" id="KW-0132">Cell division</keyword>
<dbReference type="GO" id="GO:0008765">
    <property type="term" value="F:UDP-N-acetylmuramoylalanyl-D-glutamate-2,6-diaminopimelate ligase activity"/>
    <property type="evidence" value="ECO:0007669"/>
    <property type="project" value="UniProtKB-EC"/>
</dbReference>
<dbReference type="GO" id="GO:0009252">
    <property type="term" value="P:peptidoglycan biosynthetic process"/>
    <property type="evidence" value="ECO:0007669"/>
    <property type="project" value="UniProtKB-UniPathway"/>
</dbReference>
<feature type="non-terminal residue" evidence="5">
    <location>
        <position position="1"/>
    </location>
</feature>
<name>A0A7C0V9H7_UNCW3</name>
<dbReference type="InterPro" id="IPR036565">
    <property type="entry name" value="Mur-like_cat_sf"/>
</dbReference>